<dbReference type="GO" id="GO:0003723">
    <property type="term" value="F:RNA binding"/>
    <property type="evidence" value="ECO:0007669"/>
    <property type="project" value="UniProtKB-KW"/>
</dbReference>
<dbReference type="GO" id="GO:0051607">
    <property type="term" value="P:defense response to virus"/>
    <property type="evidence" value="ECO:0007669"/>
    <property type="project" value="UniProtKB-KW"/>
</dbReference>
<dbReference type="NCBIfam" id="TIGR01870">
    <property type="entry name" value="cas_TM1810_Csm2"/>
    <property type="match status" value="1"/>
</dbReference>
<protein>
    <recommendedName>
        <fullName evidence="3">CRISPR system Cms protein Csm2</fullName>
    </recommendedName>
    <alternativeName>
        <fullName evidence="6">CRISPR type III A-associated protein Csm2</fullName>
    </alternativeName>
</protein>
<dbReference type="EMBL" id="BMOF01000057">
    <property type="protein sequence ID" value="GGK06774.1"/>
    <property type="molecule type" value="Genomic_DNA"/>
</dbReference>
<dbReference type="InterPro" id="IPR010149">
    <property type="entry name" value="CRISPR-assoc_prot_Csm2_III-A"/>
</dbReference>
<evidence type="ECO:0000256" key="1">
    <source>
        <dbReference type="ARBA" id="ARBA00003640"/>
    </source>
</evidence>
<sequence length="225" mass="26030">MMNRPTDLALQEVQQLLDNKPPVERAVWYHILSSEKWKKEFTKNVKRKCRDYLLNDDQEMVSVIDLLHQKYVEANNPVKKQIDNRLDSILGDTKESIIQNDIVRKVCEVERLSAIPEEKLVTWANVLGALLAHDLKMAQIRRFMGAVLKVEVDVRLEGPEGFCKDQVVYLKVLLAYAAGRNKAVRPLLAVIDPMIDRIEGWKDFQQLVRFVRAVVAYHKFYGGNE</sequence>
<evidence type="ECO:0000256" key="5">
    <source>
        <dbReference type="ARBA" id="ARBA00023118"/>
    </source>
</evidence>
<evidence type="ECO:0000313" key="8">
    <source>
        <dbReference type="Proteomes" id="UP000637720"/>
    </source>
</evidence>
<keyword evidence="4" id="KW-0694">RNA-binding</keyword>
<evidence type="ECO:0000256" key="6">
    <source>
        <dbReference type="ARBA" id="ARBA00031723"/>
    </source>
</evidence>
<evidence type="ECO:0000256" key="3">
    <source>
        <dbReference type="ARBA" id="ARBA00016118"/>
    </source>
</evidence>
<reference evidence="7" key="2">
    <citation type="submission" date="2020-09" db="EMBL/GenBank/DDBJ databases">
        <authorList>
            <person name="Sun Q."/>
            <person name="Ohkuma M."/>
        </authorList>
    </citation>
    <scope>NUCLEOTIDE SEQUENCE</scope>
    <source>
        <strain evidence="7">JCM 14719</strain>
    </source>
</reference>
<dbReference type="AlphaFoldDB" id="A0A8J3FCL3"/>
<dbReference type="Pfam" id="PF03750">
    <property type="entry name" value="Csm2_III-A"/>
    <property type="match status" value="1"/>
</dbReference>
<evidence type="ECO:0000256" key="4">
    <source>
        <dbReference type="ARBA" id="ARBA00022884"/>
    </source>
</evidence>
<keyword evidence="8" id="KW-1185">Reference proteome</keyword>
<dbReference type="CDD" id="cd09647">
    <property type="entry name" value="Csm2_III-A"/>
    <property type="match status" value="1"/>
</dbReference>
<organism evidence="7 8">
    <name type="scientific">Calditerricola satsumensis</name>
    <dbReference type="NCBI Taxonomy" id="373054"/>
    <lineage>
        <taxon>Bacteria</taxon>
        <taxon>Bacillati</taxon>
        <taxon>Bacillota</taxon>
        <taxon>Bacilli</taxon>
        <taxon>Bacillales</taxon>
        <taxon>Bacillaceae</taxon>
        <taxon>Calditerricola</taxon>
    </lineage>
</organism>
<name>A0A8J3FCL3_9BACI</name>
<evidence type="ECO:0000313" key="7">
    <source>
        <dbReference type="EMBL" id="GGK06774.1"/>
    </source>
</evidence>
<evidence type="ECO:0000256" key="2">
    <source>
        <dbReference type="ARBA" id="ARBA00006896"/>
    </source>
</evidence>
<comment type="similarity">
    <text evidence="2">Belongs to the CRISPR-associated Csm2 family.</text>
</comment>
<dbReference type="RefSeq" id="WP_054669945.1">
    <property type="nucleotide sequence ID" value="NZ_BMOF01000057.1"/>
</dbReference>
<reference evidence="7" key="1">
    <citation type="journal article" date="2014" name="Int. J. Syst. Evol. Microbiol.">
        <title>Complete genome sequence of Corynebacterium casei LMG S-19264T (=DSM 44701T), isolated from a smear-ripened cheese.</title>
        <authorList>
            <consortium name="US DOE Joint Genome Institute (JGI-PGF)"/>
            <person name="Walter F."/>
            <person name="Albersmeier A."/>
            <person name="Kalinowski J."/>
            <person name="Ruckert C."/>
        </authorList>
    </citation>
    <scope>NUCLEOTIDE SEQUENCE</scope>
    <source>
        <strain evidence="7">JCM 14719</strain>
    </source>
</reference>
<keyword evidence="5" id="KW-0051">Antiviral defense</keyword>
<comment type="caution">
    <text evidence="7">The sequence shown here is derived from an EMBL/GenBank/DDBJ whole genome shotgun (WGS) entry which is preliminary data.</text>
</comment>
<comment type="function">
    <text evidence="1">This subunit may be involved in monitoring complementarity of crRNA and target RNA.</text>
</comment>
<dbReference type="Proteomes" id="UP000637720">
    <property type="component" value="Unassembled WGS sequence"/>
</dbReference>
<accession>A0A8J3FCL3</accession>
<gene>
    <name evidence="7" type="ORF">GCM10007043_21070</name>
</gene>
<proteinExistence type="inferred from homology"/>